<dbReference type="SUPFAM" id="SSF81901">
    <property type="entry name" value="HCP-like"/>
    <property type="match status" value="3"/>
</dbReference>
<feature type="chain" id="PRO_5040816540" evidence="4">
    <location>
        <begin position="17"/>
        <end position="845"/>
    </location>
</feature>
<protein>
    <submittedName>
        <fullName evidence="5">2418_t:CDS:1</fullName>
    </submittedName>
</protein>
<dbReference type="SMART" id="SM00671">
    <property type="entry name" value="SEL1"/>
    <property type="match status" value="10"/>
</dbReference>
<sequence length="845" mass="95235">CLLCILLVTTITRVAAITSADLSQDTATQTNSAVITENSDGLYNLEEKLNADELYQRALIILRTLKPLPKKRFEIDDSDPSLFLLSYRFLAKCIFSVFGLRSPIADTEIGRKVIADYRHPKLVRAVELLEKAAFEYNHDGALFTLGELNFHAKYTHPRNLTAALYYYRELANRSGNATAQQMVGFMYATGIGNVVMRDQGKALLYHTFAALGHDTAAEMTLGYRYLMGIGVHRSCEDAVFYYKRVADKAIEYYKSGPPGGRQLPSPLLKSRLYDEDGGVYGYGASGPGSGYSSKPDQAVWDDILEFYHYSAENGDMTAQLGLGQLYYQGTRNINQNFPRAYKFLKDVANNYWPSENTFDDPPNMTPKQRLAAGQAAGILGRMYWRGEGVEPNNKTALKWFIRGVRLDDPVAWNGLGMMYMEGVEVTKNYDQAIHLFKLAAEKEYSEAQVNLGLIYLHQKGDYQTAFEFFRLAANQDHHILAHYYLAEMYAQGLGTEKSCAVAAAFYKNVAERGDWLHSPFPAAYRAYHIGDRDSALINHLLAAEKGYELDKSRWHPPHLVPKVDPFREKLALIYWTRSANQGNVDSRVKMGDYYFKGFGTEVNYVKAAACYQVAAEAESSAMAMWNLGWMHENGIGVARDFHLAKRWYDQSLSTNPDAYLPVKLSLTKLYAKSFWNFISRKEILDDADESSRMLWWGDPSSNGEDEETGGSVEQVRTMSKEGSNLKERKEWDAIGPDGEQLIKNYNARKKGVDEFSDSSSNLEDEYDDEEYGRDDLIESLMILALCLLVGYLVYLRQLRWNQAENNRIAGIGVARVWRQGGDNGAAQANNANDAERFGWEGAGGD</sequence>
<dbReference type="Pfam" id="PF08238">
    <property type="entry name" value="Sel1"/>
    <property type="match status" value="11"/>
</dbReference>
<evidence type="ECO:0000256" key="3">
    <source>
        <dbReference type="SAM" id="Phobius"/>
    </source>
</evidence>
<dbReference type="GO" id="GO:0036503">
    <property type="term" value="P:ERAD pathway"/>
    <property type="evidence" value="ECO:0007669"/>
    <property type="project" value="TreeGrafter"/>
</dbReference>
<keyword evidence="3" id="KW-1133">Transmembrane helix</keyword>
<dbReference type="InterPro" id="IPR050767">
    <property type="entry name" value="Sel1_AlgK"/>
</dbReference>
<reference evidence="5" key="1">
    <citation type="submission" date="2022-08" db="EMBL/GenBank/DDBJ databases">
        <authorList>
            <person name="Kallberg Y."/>
            <person name="Tangrot J."/>
            <person name="Rosling A."/>
        </authorList>
    </citation>
    <scope>NUCLEOTIDE SEQUENCE</scope>
    <source>
        <strain evidence="5">Wild A</strain>
    </source>
</reference>
<dbReference type="GO" id="GO:0005789">
    <property type="term" value="C:endoplasmic reticulum membrane"/>
    <property type="evidence" value="ECO:0007669"/>
    <property type="project" value="TreeGrafter"/>
</dbReference>
<evidence type="ECO:0000256" key="4">
    <source>
        <dbReference type="SAM" id="SignalP"/>
    </source>
</evidence>
<dbReference type="OrthoDB" id="27934at2759"/>
<evidence type="ECO:0000313" key="6">
    <source>
        <dbReference type="Proteomes" id="UP001153678"/>
    </source>
</evidence>
<evidence type="ECO:0000256" key="1">
    <source>
        <dbReference type="ARBA" id="ARBA00038101"/>
    </source>
</evidence>
<evidence type="ECO:0000313" key="5">
    <source>
        <dbReference type="EMBL" id="CAI2170932.1"/>
    </source>
</evidence>
<gene>
    <name evidence="5" type="ORF">FWILDA_LOCUS4827</name>
</gene>
<feature type="region of interest" description="Disordered" evidence="2">
    <location>
        <begin position="696"/>
        <end position="730"/>
    </location>
</feature>
<feature type="non-terminal residue" evidence="5">
    <location>
        <position position="1"/>
    </location>
</feature>
<keyword evidence="3" id="KW-0472">Membrane</keyword>
<comment type="caution">
    <text evidence="5">The sequence shown here is derived from an EMBL/GenBank/DDBJ whole genome shotgun (WGS) entry which is preliminary data.</text>
</comment>
<proteinExistence type="inferred from homology"/>
<evidence type="ECO:0000256" key="2">
    <source>
        <dbReference type="SAM" id="MobiDB-lite"/>
    </source>
</evidence>
<dbReference type="Gene3D" id="1.25.40.10">
    <property type="entry name" value="Tetratricopeptide repeat domain"/>
    <property type="match status" value="4"/>
</dbReference>
<keyword evidence="4" id="KW-0732">Signal</keyword>
<dbReference type="EMBL" id="CAMKVN010000759">
    <property type="protein sequence ID" value="CAI2170932.1"/>
    <property type="molecule type" value="Genomic_DNA"/>
</dbReference>
<dbReference type="InterPro" id="IPR006597">
    <property type="entry name" value="Sel1-like"/>
</dbReference>
<dbReference type="PANTHER" id="PTHR11102:SF147">
    <property type="entry name" value="SEL1L ADAPTOR SUBUNIT OF ERAD E3 UBIQUITIN LIGASE"/>
    <property type="match status" value="1"/>
</dbReference>
<name>A0A9W4SJK3_9GLOM</name>
<dbReference type="Proteomes" id="UP001153678">
    <property type="component" value="Unassembled WGS sequence"/>
</dbReference>
<dbReference type="PANTHER" id="PTHR11102">
    <property type="entry name" value="SEL-1-LIKE PROTEIN"/>
    <property type="match status" value="1"/>
</dbReference>
<dbReference type="AlphaFoldDB" id="A0A9W4SJK3"/>
<accession>A0A9W4SJK3</accession>
<keyword evidence="6" id="KW-1185">Reference proteome</keyword>
<comment type="similarity">
    <text evidence="1">Belongs to the sel-1 family.</text>
</comment>
<organism evidence="5 6">
    <name type="scientific">Funneliformis geosporum</name>
    <dbReference type="NCBI Taxonomy" id="1117311"/>
    <lineage>
        <taxon>Eukaryota</taxon>
        <taxon>Fungi</taxon>
        <taxon>Fungi incertae sedis</taxon>
        <taxon>Mucoromycota</taxon>
        <taxon>Glomeromycotina</taxon>
        <taxon>Glomeromycetes</taxon>
        <taxon>Glomerales</taxon>
        <taxon>Glomeraceae</taxon>
        <taxon>Funneliformis</taxon>
    </lineage>
</organism>
<dbReference type="InterPro" id="IPR011990">
    <property type="entry name" value="TPR-like_helical_dom_sf"/>
</dbReference>
<keyword evidence="3" id="KW-0812">Transmembrane</keyword>
<feature type="signal peptide" evidence="4">
    <location>
        <begin position="1"/>
        <end position="16"/>
    </location>
</feature>
<feature type="transmembrane region" description="Helical" evidence="3">
    <location>
        <begin position="776"/>
        <end position="795"/>
    </location>
</feature>